<gene>
    <name evidence="1" type="ORF">ATJ97_3246</name>
</gene>
<sequence>MDEWAQRRRDAAVERAELLARRRRGEADRAAAMLRTFAAAARRAGLPPRPLRVQGYGGRGTARTDLTGWYLRGDRTAAVGTDGHFYVLTARLSVLDRLRGTTAAPQEPPLVLGAGGKDGDSVDLSTALTRLLPGWED</sequence>
<dbReference type="Proteomes" id="UP000222106">
    <property type="component" value="Unassembled WGS sequence"/>
</dbReference>
<evidence type="ECO:0000313" key="2">
    <source>
        <dbReference type="Proteomes" id="UP000222106"/>
    </source>
</evidence>
<keyword evidence="2" id="KW-1185">Reference proteome</keyword>
<dbReference type="AlphaFoldDB" id="A0A2A9EPK3"/>
<organism evidence="1 2">
    <name type="scientific">Georgenia soli</name>
    <dbReference type="NCBI Taxonomy" id="638953"/>
    <lineage>
        <taxon>Bacteria</taxon>
        <taxon>Bacillati</taxon>
        <taxon>Actinomycetota</taxon>
        <taxon>Actinomycetes</taxon>
        <taxon>Micrococcales</taxon>
        <taxon>Bogoriellaceae</taxon>
        <taxon>Georgenia</taxon>
    </lineage>
</organism>
<dbReference type="RefSeq" id="WP_098484578.1">
    <property type="nucleotide sequence ID" value="NZ_PDJI01000004.1"/>
</dbReference>
<comment type="caution">
    <text evidence="1">The sequence shown here is derived from an EMBL/GenBank/DDBJ whole genome shotgun (WGS) entry which is preliminary data.</text>
</comment>
<proteinExistence type="predicted"/>
<dbReference type="EMBL" id="PDJI01000004">
    <property type="protein sequence ID" value="PFG40713.1"/>
    <property type="molecule type" value="Genomic_DNA"/>
</dbReference>
<reference evidence="1 2" key="1">
    <citation type="submission" date="2017-10" db="EMBL/GenBank/DDBJ databases">
        <title>Sequencing the genomes of 1000 actinobacteria strains.</title>
        <authorList>
            <person name="Klenk H.-P."/>
        </authorList>
    </citation>
    <scope>NUCLEOTIDE SEQUENCE [LARGE SCALE GENOMIC DNA]</scope>
    <source>
        <strain evidence="1 2">DSM 21838</strain>
    </source>
</reference>
<evidence type="ECO:0000313" key="1">
    <source>
        <dbReference type="EMBL" id="PFG40713.1"/>
    </source>
</evidence>
<accession>A0A2A9EPK3</accession>
<protein>
    <submittedName>
        <fullName evidence="1">Uncharacterized protein</fullName>
    </submittedName>
</protein>
<dbReference type="OrthoDB" id="3254362at2"/>
<name>A0A2A9EPK3_9MICO</name>